<evidence type="ECO:0000256" key="10">
    <source>
        <dbReference type="PIRSR" id="PIRSR500134-2"/>
    </source>
</evidence>
<comment type="similarity">
    <text evidence="2 8">Belongs to the UDP-glucose/GDP-mannose dehydrogenase family.</text>
</comment>
<dbReference type="PANTHER" id="PTHR43750">
    <property type="entry name" value="UDP-GLUCOSE 6-DEHYDROGENASE TUAD"/>
    <property type="match status" value="1"/>
</dbReference>
<feature type="binding site" evidence="10">
    <location>
        <position position="206"/>
    </location>
    <ligand>
        <name>substrate</name>
    </ligand>
</feature>
<evidence type="ECO:0000256" key="1">
    <source>
        <dbReference type="ARBA" id="ARBA00004701"/>
    </source>
</evidence>
<dbReference type="NCBIfam" id="TIGR03026">
    <property type="entry name" value="NDP-sugDHase"/>
    <property type="match status" value="1"/>
</dbReference>
<comment type="catalytic activity">
    <reaction evidence="7 8">
        <text>UDP-alpha-D-glucose + 2 NAD(+) + H2O = UDP-alpha-D-glucuronate + 2 NADH + 3 H(+)</text>
        <dbReference type="Rhea" id="RHEA:23596"/>
        <dbReference type="ChEBI" id="CHEBI:15377"/>
        <dbReference type="ChEBI" id="CHEBI:15378"/>
        <dbReference type="ChEBI" id="CHEBI:57540"/>
        <dbReference type="ChEBI" id="CHEBI:57945"/>
        <dbReference type="ChEBI" id="CHEBI:58052"/>
        <dbReference type="ChEBI" id="CHEBI:58885"/>
        <dbReference type="EC" id="1.1.1.22"/>
    </reaction>
</comment>
<dbReference type="Gene3D" id="1.20.5.100">
    <property type="entry name" value="Cytochrome c1, transmembrane anchor, C-terminal"/>
    <property type="match status" value="1"/>
</dbReference>
<evidence type="ECO:0000256" key="11">
    <source>
        <dbReference type="PIRSR" id="PIRSR500134-3"/>
    </source>
</evidence>
<dbReference type="Pfam" id="PF03720">
    <property type="entry name" value="UDPG_MGDP_dh_C"/>
    <property type="match status" value="1"/>
</dbReference>
<dbReference type="SUPFAM" id="SSF51735">
    <property type="entry name" value="NAD(P)-binding Rossmann-fold domains"/>
    <property type="match status" value="1"/>
</dbReference>
<reference evidence="13 14" key="1">
    <citation type="submission" date="2016-01" db="EMBL/GenBank/DDBJ databases">
        <authorList>
            <person name="Oliw E.H."/>
        </authorList>
    </citation>
    <scope>NUCLEOTIDE SEQUENCE [LARGE SCALE GENOMIC DNA]</scope>
    <source>
        <strain evidence="13 14">Kerr 14</strain>
    </source>
</reference>
<dbReference type="GO" id="GO:0003979">
    <property type="term" value="F:UDP-glucose 6-dehydrogenase activity"/>
    <property type="evidence" value="ECO:0007669"/>
    <property type="project" value="UniProtKB-EC"/>
</dbReference>
<feature type="domain" description="UDP-glucose/GDP-mannose dehydrogenase C-terminal" evidence="12">
    <location>
        <begin position="316"/>
        <end position="418"/>
    </location>
</feature>
<feature type="binding site" evidence="10">
    <location>
        <begin position="251"/>
        <end position="255"/>
    </location>
    <ligand>
        <name>substrate</name>
    </ligand>
</feature>
<feature type="binding site" evidence="11">
    <location>
        <position position="86"/>
    </location>
    <ligand>
        <name>NAD(+)</name>
        <dbReference type="ChEBI" id="CHEBI:57540"/>
    </ligand>
</feature>
<evidence type="ECO:0000259" key="12">
    <source>
        <dbReference type="SMART" id="SM00984"/>
    </source>
</evidence>
<evidence type="ECO:0000256" key="9">
    <source>
        <dbReference type="PIRSR" id="PIRSR500134-1"/>
    </source>
</evidence>
<name>A0A1S7SEL5_AGRTU</name>
<feature type="binding site" evidence="10">
    <location>
        <begin position="151"/>
        <end position="154"/>
    </location>
    <ligand>
        <name>substrate</name>
    </ligand>
</feature>
<dbReference type="EC" id="1.1.1.22" evidence="3 8"/>
<evidence type="ECO:0000256" key="4">
    <source>
        <dbReference type="ARBA" id="ARBA00015132"/>
    </source>
</evidence>
<feature type="binding site" evidence="11">
    <location>
        <position position="35"/>
    </location>
    <ligand>
        <name>NAD(+)</name>
        <dbReference type="ChEBI" id="CHEBI:57540"/>
    </ligand>
</feature>
<dbReference type="EMBL" id="FBWC01000042">
    <property type="protein sequence ID" value="CUX67988.1"/>
    <property type="molecule type" value="Genomic_DNA"/>
</dbReference>
<keyword evidence="5 8" id="KW-0560">Oxidoreductase</keyword>
<protein>
    <recommendedName>
        <fullName evidence="4 8">UDP-glucose 6-dehydrogenase</fullName>
        <ecNumber evidence="3 8">1.1.1.22</ecNumber>
    </recommendedName>
</protein>
<keyword evidence="6 8" id="KW-0520">NAD</keyword>
<dbReference type="PANTHER" id="PTHR43750:SF3">
    <property type="entry name" value="UDP-GLUCOSE 6-DEHYDROGENASE TUAD"/>
    <property type="match status" value="1"/>
</dbReference>
<dbReference type="InterPro" id="IPR008927">
    <property type="entry name" value="6-PGluconate_DH-like_C_sf"/>
</dbReference>
<dbReference type="Pfam" id="PF00984">
    <property type="entry name" value="UDPG_MGDP_dh"/>
    <property type="match status" value="1"/>
</dbReference>
<feature type="binding site" evidence="11">
    <location>
        <position position="330"/>
    </location>
    <ligand>
        <name>NAD(+)</name>
        <dbReference type="ChEBI" id="CHEBI:57540"/>
    </ligand>
</feature>
<accession>A0A1S7SEL5</accession>
<organism evidence="13 14">
    <name type="scientific">Agrobacterium tumefaciens str. Kerr 14</name>
    <dbReference type="NCBI Taxonomy" id="1183424"/>
    <lineage>
        <taxon>Bacteria</taxon>
        <taxon>Pseudomonadati</taxon>
        <taxon>Pseudomonadota</taxon>
        <taxon>Alphaproteobacteria</taxon>
        <taxon>Hyphomicrobiales</taxon>
        <taxon>Rhizobiaceae</taxon>
        <taxon>Rhizobium/Agrobacterium group</taxon>
        <taxon>Agrobacterium</taxon>
        <taxon>Agrobacterium tumefaciens complex</taxon>
    </lineage>
</organism>
<dbReference type="InterPro" id="IPR014027">
    <property type="entry name" value="UDP-Glc/GDP-Man_DH_C"/>
</dbReference>
<evidence type="ECO:0000256" key="5">
    <source>
        <dbReference type="ARBA" id="ARBA00023002"/>
    </source>
</evidence>
<dbReference type="SUPFAM" id="SSF52413">
    <property type="entry name" value="UDP-glucose/GDP-mannose dehydrogenase C-terminal domain"/>
    <property type="match status" value="1"/>
</dbReference>
<dbReference type="AlphaFoldDB" id="A0A1S7SEL5"/>
<evidence type="ECO:0000313" key="13">
    <source>
        <dbReference type="EMBL" id="CUX67988.1"/>
    </source>
</evidence>
<dbReference type="InterPro" id="IPR036220">
    <property type="entry name" value="UDP-Glc/GDP-Man_DH_C_sf"/>
</dbReference>
<feature type="binding site" evidence="11">
    <location>
        <position position="154"/>
    </location>
    <ligand>
        <name>NAD(+)</name>
        <dbReference type="ChEBI" id="CHEBI:57540"/>
    </ligand>
</feature>
<evidence type="ECO:0000256" key="8">
    <source>
        <dbReference type="PIRNR" id="PIRNR000124"/>
    </source>
</evidence>
<feature type="binding site" evidence="11">
    <location>
        <position position="121"/>
    </location>
    <ligand>
        <name>NAD(+)</name>
        <dbReference type="ChEBI" id="CHEBI:57540"/>
    </ligand>
</feature>
<dbReference type="InterPro" id="IPR001732">
    <property type="entry name" value="UDP-Glc/GDP-Man_DH_N"/>
</dbReference>
<dbReference type="Proteomes" id="UP000191897">
    <property type="component" value="Unassembled WGS sequence"/>
</dbReference>
<dbReference type="Pfam" id="PF03721">
    <property type="entry name" value="UDPG_MGDP_dh_N"/>
    <property type="match status" value="1"/>
</dbReference>
<dbReference type="GO" id="GO:0000271">
    <property type="term" value="P:polysaccharide biosynthetic process"/>
    <property type="evidence" value="ECO:0007669"/>
    <property type="project" value="InterPro"/>
</dbReference>
<dbReference type="InterPro" id="IPR017476">
    <property type="entry name" value="UDP-Glc/GDP-Man"/>
</dbReference>
<dbReference type="InterPro" id="IPR036291">
    <property type="entry name" value="NAD(P)-bd_dom_sf"/>
</dbReference>
<evidence type="ECO:0000313" key="14">
    <source>
        <dbReference type="Proteomes" id="UP000191897"/>
    </source>
</evidence>
<dbReference type="UniPathway" id="UPA00038">
    <property type="reaction ID" value="UER00491"/>
</dbReference>
<feature type="binding site" evidence="10">
    <location>
        <position position="259"/>
    </location>
    <ligand>
        <name>substrate</name>
    </ligand>
</feature>
<dbReference type="PIRSF" id="PIRSF500134">
    <property type="entry name" value="UDPglc_DH_bac"/>
    <property type="match status" value="1"/>
</dbReference>
<dbReference type="GO" id="GO:0051287">
    <property type="term" value="F:NAD binding"/>
    <property type="evidence" value="ECO:0007669"/>
    <property type="project" value="InterPro"/>
</dbReference>
<evidence type="ECO:0000256" key="7">
    <source>
        <dbReference type="ARBA" id="ARBA00047473"/>
    </source>
</evidence>
<dbReference type="RefSeq" id="WP_080868132.1">
    <property type="nucleotide sequence ID" value="NZ_LT009733.1"/>
</dbReference>
<feature type="binding site" evidence="11">
    <location>
        <position position="265"/>
    </location>
    <ligand>
        <name>NAD(+)</name>
        <dbReference type="ChEBI" id="CHEBI:57540"/>
    </ligand>
</feature>
<feature type="binding site" evidence="10">
    <location>
        <position position="323"/>
    </location>
    <ligand>
        <name>substrate</name>
    </ligand>
</feature>
<comment type="pathway">
    <text evidence="1">Nucleotide-sugar biosynthesis; UDP-alpha-D-glucuronate biosynthesis; UDP-alpha-D-glucuronate from UDP-alpha-D-glucose: step 1/1.</text>
</comment>
<dbReference type="SMART" id="SM00984">
    <property type="entry name" value="UDPG_MGDP_dh_C"/>
    <property type="match status" value="1"/>
</dbReference>
<proteinExistence type="inferred from homology"/>
<feature type="binding site" evidence="11">
    <location>
        <position position="30"/>
    </location>
    <ligand>
        <name>NAD(+)</name>
        <dbReference type="ChEBI" id="CHEBI:57540"/>
    </ligand>
</feature>
<evidence type="ECO:0000256" key="6">
    <source>
        <dbReference type="ARBA" id="ARBA00023027"/>
    </source>
</evidence>
<dbReference type="PIRSF" id="PIRSF000124">
    <property type="entry name" value="UDPglc_GDPman_dh"/>
    <property type="match status" value="1"/>
</dbReference>
<dbReference type="SUPFAM" id="SSF48179">
    <property type="entry name" value="6-phosphogluconate dehydrogenase C-terminal domain-like"/>
    <property type="match status" value="1"/>
</dbReference>
<evidence type="ECO:0000256" key="3">
    <source>
        <dbReference type="ARBA" id="ARBA00012954"/>
    </source>
</evidence>
<dbReference type="InterPro" id="IPR028357">
    <property type="entry name" value="UDPglc_DH_bac"/>
</dbReference>
<feature type="active site" description="Nucleophile" evidence="9">
    <location>
        <position position="262"/>
    </location>
</feature>
<dbReference type="Gene3D" id="3.40.50.720">
    <property type="entry name" value="NAD(P)-binding Rossmann-like Domain"/>
    <property type="match status" value="2"/>
</dbReference>
<dbReference type="GO" id="GO:0006065">
    <property type="term" value="P:UDP-glucuronate biosynthetic process"/>
    <property type="evidence" value="ECO:0007669"/>
    <property type="project" value="UniProtKB-UniPathway"/>
</dbReference>
<evidence type="ECO:0000256" key="2">
    <source>
        <dbReference type="ARBA" id="ARBA00006601"/>
    </source>
</evidence>
<dbReference type="InterPro" id="IPR014026">
    <property type="entry name" value="UDP-Glc/GDP-Man_DH_dimer"/>
</dbReference>
<gene>
    <name evidence="13" type="primary">rkpK</name>
    <name evidence="13" type="ORF">AGR4C_pb30050</name>
</gene>
<sequence length="461" mass="49066">MNVTMIGAGYVGLTTGACFASLGYNVCCVDIDEGRIADLEKGIMPIYEPGLAELMVESRKASRLRFSADIGTSVADADFVFLAVGTPSTADGDIDLSFVVSAARGIAPFLCDNAIVVIKSTVVAGTAKTVEDIISSERDGHRIPVVSNPEFLREGSAISDFRNADRIVIGADDEGSANCMKELYRPLIDSGVPFVATSTIDAELIKYAANAFLALKIGFINDVANICENAGGDVTAVAQGIGLDRRIGEAFLHPGPGFGGSCFPKDTRAFAATGKRFDAPQSLIETLIDCNEKRKADLADRILAVLGTTGEAKLVTILGVAFKAGTDDIREAAALSIIPILQRAGVQVRAHDPKAQARARRLLGPDVEWHDDLYKAMSGTDAVVVLTEWDDYRRMDLSRLADLMSGAHLFDFRNLFKPDDAIRHGLVYHSLGRAVGRAEKLKARAHGGAGPTLLQIAASPV</sequence>